<feature type="transmembrane region" description="Helical" evidence="5">
    <location>
        <begin position="9"/>
        <end position="30"/>
    </location>
</feature>
<dbReference type="AlphaFoldDB" id="A0A7S4EYG6"/>
<feature type="transmembrane region" description="Helical" evidence="5">
    <location>
        <begin position="85"/>
        <end position="103"/>
    </location>
</feature>
<gene>
    <name evidence="6" type="ORF">PCAR00345_LOCUS13359</name>
</gene>
<protein>
    <recommendedName>
        <fullName evidence="7">Sugar phosphate transporter domain-containing protein</fullName>
    </recommendedName>
</protein>
<comment type="subcellular location">
    <subcellularLocation>
        <location evidence="1">Membrane</location>
        <topology evidence="1">Multi-pass membrane protein</topology>
    </subcellularLocation>
</comment>
<keyword evidence="4 5" id="KW-0472">Membrane</keyword>
<feature type="transmembrane region" description="Helical" evidence="5">
    <location>
        <begin position="171"/>
        <end position="188"/>
    </location>
</feature>
<dbReference type="SUPFAM" id="SSF103481">
    <property type="entry name" value="Multidrug resistance efflux transporter EmrE"/>
    <property type="match status" value="2"/>
</dbReference>
<feature type="transmembrane region" description="Helical" evidence="5">
    <location>
        <begin position="109"/>
        <end position="129"/>
    </location>
</feature>
<dbReference type="PANTHER" id="PTHR10231">
    <property type="entry name" value="NUCLEOTIDE-SUGAR TRANSMEMBRANE TRANSPORTER"/>
    <property type="match status" value="1"/>
</dbReference>
<evidence type="ECO:0000313" key="6">
    <source>
        <dbReference type="EMBL" id="CAE0760747.1"/>
    </source>
</evidence>
<dbReference type="GO" id="GO:0015165">
    <property type="term" value="F:pyrimidine nucleotide-sugar transmembrane transporter activity"/>
    <property type="evidence" value="ECO:0007669"/>
    <property type="project" value="InterPro"/>
</dbReference>
<keyword evidence="2 5" id="KW-0812">Transmembrane</keyword>
<feature type="transmembrane region" description="Helical" evidence="5">
    <location>
        <begin position="245"/>
        <end position="264"/>
    </location>
</feature>
<evidence type="ECO:0000256" key="1">
    <source>
        <dbReference type="ARBA" id="ARBA00004141"/>
    </source>
</evidence>
<sequence>MALLGLDSLFAQTLFWTYVSLWVSCHLLIFQSRQPNSPAFNATSVVLLTEALKLLIALTLVLWNEGGFASLVRAVQGNRMLLVKYALPALLYCVYNNLVYVNLEVFDPGTYNVLLQLRIVLTGLLYQLLFSKQLNRHQWRAIILISVGCVVKESAKLSHGTDVMQADLRSWALLLAQMLCSVFAGVYNEMLLKGTGSGAVPVSTNLQNAYMYLNSVLWNGLFLLQQGKLNEALAPQNLSTVFTPSILAIMAIMSSVGMVTGFFLKHLDSVLKSIASAIEVVATTALSWACFGTPLDAQTLAAASLVGFGIALYARTPDRLPRNAALRDEEAALLKRDARYATQSEEV</sequence>
<organism evidence="6">
    <name type="scientific">Chrysotila carterae</name>
    <name type="common">Marine alga</name>
    <name type="synonym">Syracosphaera carterae</name>
    <dbReference type="NCBI Taxonomy" id="13221"/>
    <lineage>
        <taxon>Eukaryota</taxon>
        <taxon>Haptista</taxon>
        <taxon>Haptophyta</taxon>
        <taxon>Prymnesiophyceae</taxon>
        <taxon>Isochrysidales</taxon>
        <taxon>Isochrysidaceae</taxon>
        <taxon>Chrysotila</taxon>
    </lineage>
</organism>
<evidence type="ECO:0000256" key="4">
    <source>
        <dbReference type="ARBA" id="ARBA00023136"/>
    </source>
</evidence>
<dbReference type="GO" id="GO:0000139">
    <property type="term" value="C:Golgi membrane"/>
    <property type="evidence" value="ECO:0007669"/>
    <property type="project" value="InterPro"/>
</dbReference>
<dbReference type="EMBL" id="HBIZ01021153">
    <property type="protein sequence ID" value="CAE0760747.1"/>
    <property type="molecule type" value="Transcribed_RNA"/>
</dbReference>
<dbReference type="InterPro" id="IPR037185">
    <property type="entry name" value="EmrE-like"/>
</dbReference>
<name>A0A7S4EYG6_CHRCT</name>
<keyword evidence="3 5" id="KW-1133">Transmembrane helix</keyword>
<proteinExistence type="predicted"/>
<evidence type="ECO:0008006" key="7">
    <source>
        <dbReference type="Google" id="ProtNLM"/>
    </source>
</evidence>
<evidence type="ECO:0000256" key="5">
    <source>
        <dbReference type="SAM" id="Phobius"/>
    </source>
</evidence>
<accession>A0A7S4EYG6</accession>
<evidence type="ECO:0000256" key="2">
    <source>
        <dbReference type="ARBA" id="ARBA00022692"/>
    </source>
</evidence>
<feature type="transmembrane region" description="Helical" evidence="5">
    <location>
        <begin position="42"/>
        <end position="64"/>
    </location>
</feature>
<reference evidence="6" key="1">
    <citation type="submission" date="2021-01" db="EMBL/GenBank/DDBJ databases">
        <authorList>
            <person name="Corre E."/>
            <person name="Pelletier E."/>
            <person name="Niang G."/>
            <person name="Scheremetjew M."/>
            <person name="Finn R."/>
            <person name="Kale V."/>
            <person name="Holt S."/>
            <person name="Cochrane G."/>
            <person name="Meng A."/>
            <person name="Brown T."/>
            <person name="Cohen L."/>
        </authorList>
    </citation>
    <scope>NUCLEOTIDE SEQUENCE</scope>
    <source>
        <strain evidence="6">CCMP645</strain>
    </source>
</reference>
<dbReference type="InterPro" id="IPR007271">
    <property type="entry name" value="Nuc_sug_transpt"/>
</dbReference>
<dbReference type="Pfam" id="PF04142">
    <property type="entry name" value="Nuc_sug_transp"/>
    <property type="match status" value="1"/>
</dbReference>
<evidence type="ECO:0000256" key="3">
    <source>
        <dbReference type="ARBA" id="ARBA00022989"/>
    </source>
</evidence>
<feature type="transmembrane region" description="Helical" evidence="5">
    <location>
        <begin position="271"/>
        <end position="291"/>
    </location>
</feature>
<feature type="transmembrane region" description="Helical" evidence="5">
    <location>
        <begin position="297"/>
        <end position="314"/>
    </location>
</feature>